<accession>A0A0E9P610</accession>
<organism evidence="1">
    <name type="scientific">Anguilla anguilla</name>
    <name type="common">European freshwater eel</name>
    <name type="synonym">Muraena anguilla</name>
    <dbReference type="NCBI Taxonomy" id="7936"/>
    <lineage>
        <taxon>Eukaryota</taxon>
        <taxon>Metazoa</taxon>
        <taxon>Chordata</taxon>
        <taxon>Craniata</taxon>
        <taxon>Vertebrata</taxon>
        <taxon>Euteleostomi</taxon>
        <taxon>Actinopterygii</taxon>
        <taxon>Neopterygii</taxon>
        <taxon>Teleostei</taxon>
        <taxon>Anguilliformes</taxon>
        <taxon>Anguillidae</taxon>
        <taxon>Anguilla</taxon>
    </lineage>
</organism>
<evidence type="ECO:0000313" key="1">
    <source>
        <dbReference type="EMBL" id="JAG99524.1"/>
    </source>
</evidence>
<reference evidence="1" key="2">
    <citation type="journal article" date="2015" name="Fish Shellfish Immunol.">
        <title>Early steps in the European eel (Anguilla anguilla)-Vibrio vulnificus interaction in the gills: Role of the RtxA13 toxin.</title>
        <authorList>
            <person name="Callol A."/>
            <person name="Pajuelo D."/>
            <person name="Ebbesson L."/>
            <person name="Teles M."/>
            <person name="MacKenzie S."/>
            <person name="Amaro C."/>
        </authorList>
    </citation>
    <scope>NUCLEOTIDE SEQUENCE</scope>
</reference>
<protein>
    <submittedName>
        <fullName evidence="1">Uncharacterized protein</fullName>
    </submittedName>
</protein>
<name>A0A0E9P610_ANGAN</name>
<sequence length="22" mass="2681">MHNWHGKTSRVWTTCVSHNRSR</sequence>
<proteinExistence type="predicted"/>
<reference evidence="1" key="1">
    <citation type="submission" date="2014-11" db="EMBL/GenBank/DDBJ databases">
        <authorList>
            <person name="Amaro Gonzalez C."/>
        </authorList>
    </citation>
    <scope>NUCLEOTIDE SEQUENCE</scope>
</reference>
<dbReference type="AlphaFoldDB" id="A0A0E9P610"/>
<dbReference type="EMBL" id="GBXM01109052">
    <property type="protein sequence ID" value="JAG99524.1"/>
    <property type="molecule type" value="Transcribed_RNA"/>
</dbReference>